<dbReference type="AlphaFoldDB" id="A0A956NF73"/>
<dbReference type="CDD" id="cd04301">
    <property type="entry name" value="NAT_SF"/>
    <property type="match status" value="1"/>
</dbReference>
<dbReference type="InterPro" id="IPR016181">
    <property type="entry name" value="Acyl_CoA_acyltransferase"/>
</dbReference>
<organism evidence="4 5">
    <name type="scientific">Eiseniibacteriota bacterium</name>
    <dbReference type="NCBI Taxonomy" id="2212470"/>
    <lineage>
        <taxon>Bacteria</taxon>
        <taxon>Candidatus Eiseniibacteriota</taxon>
    </lineage>
</organism>
<keyword evidence="2" id="KW-0012">Acyltransferase</keyword>
<dbReference type="Pfam" id="PF00583">
    <property type="entry name" value="Acetyltransf_1"/>
    <property type="match status" value="1"/>
</dbReference>
<dbReference type="PANTHER" id="PTHR43877:SF2">
    <property type="entry name" value="AMINOALKYLPHOSPHONATE N-ACETYLTRANSFERASE-RELATED"/>
    <property type="match status" value="1"/>
</dbReference>
<evidence type="ECO:0000259" key="3">
    <source>
        <dbReference type="PROSITE" id="PS51186"/>
    </source>
</evidence>
<dbReference type="PROSITE" id="PS51186">
    <property type="entry name" value="GNAT"/>
    <property type="match status" value="1"/>
</dbReference>
<evidence type="ECO:0000256" key="2">
    <source>
        <dbReference type="ARBA" id="ARBA00023315"/>
    </source>
</evidence>
<gene>
    <name evidence="4" type="ORF">KDA27_08545</name>
</gene>
<keyword evidence="1" id="KW-0808">Transferase</keyword>
<dbReference type="PANTHER" id="PTHR43877">
    <property type="entry name" value="AMINOALKYLPHOSPHONATE N-ACETYLTRANSFERASE-RELATED-RELATED"/>
    <property type="match status" value="1"/>
</dbReference>
<accession>A0A956NF73</accession>
<sequence>MEHREATVTPLTEIHSLKAEEWEAYREIRLRSLSQDPEAFGSTFEKENAFPADFWQTRVADGARLPHAHPIVARTGDAWVGLSWGWIHPDEPTIAHLFQMWVAPEARGRGVARMLVDSVIEWARVRGAAKLLLGVTVGDTPARRLYERVGFVPDGSPIPLRPGGELLEQPMVLRLEPTDRLPRSRS</sequence>
<reference evidence="4" key="2">
    <citation type="journal article" date="2021" name="Microbiome">
        <title>Successional dynamics and alternative stable states in a saline activated sludge microbial community over 9 years.</title>
        <authorList>
            <person name="Wang Y."/>
            <person name="Ye J."/>
            <person name="Ju F."/>
            <person name="Liu L."/>
            <person name="Boyd J.A."/>
            <person name="Deng Y."/>
            <person name="Parks D.H."/>
            <person name="Jiang X."/>
            <person name="Yin X."/>
            <person name="Woodcroft B.J."/>
            <person name="Tyson G.W."/>
            <person name="Hugenholtz P."/>
            <person name="Polz M.F."/>
            <person name="Zhang T."/>
        </authorList>
    </citation>
    <scope>NUCLEOTIDE SEQUENCE</scope>
    <source>
        <strain evidence="4">HKST-UBA02</strain>
    </source>
</reference>
<evidence type="ECO:0000313" key="4">
    <source>
        <dbReference type="EMBL" id="MCA9755834.1"/>
    </source>
</evidence>
<dbReference type="GO" id="GO:0016747">
    <property type="term" value="F:acyltransferase activity, transferring groups other than amino-acyl groups"/>
    <property type="evidence" value="ECO:0007669"/>
    <property type="project" value="InterPro"/>
</dbReference>
<protein>
    <submittedName>
        <fullName evidence="4">GNAT family N-acetyltransferase</fullName>
    </submittedName>
</protein>
<dbReference type="InterPro" id="IPR050832">
    <property type="entry name" value="Bact_Acetyltransf"/>
</dbReference>
<dbReference type="InterPro" id="IPR000182">
    <property type="entry name" value="GNAT_dom"/>
</dbReference>
<dbReference type="Gene3D" id="3.40.630.30">
    <property type="match status" value="1"/>
</dbReference>
<proteinExistence type="predicted"/>
<dbReference type="SUPFAM" id="SSF55729">
    <property type="entry name" value="Acyl-CoA N-acyltransferases (Nat)"/>
    <property type="match status" value="1"/>
</dbReference>
<dbReference type="EMBL" id="JAGQHS010000033">
    <property type="protein sequence ID" value="MCA9755834.1"/>
    <property type="molecule type" value="Genomic_DNA"/>
</dbReference>
<name>A0A956NF73_UNCEI</name>
<evidence type="ECO:0000256" key="1">
    <source>
        <dbReference type="ARBA" id="ARBA00022679"/>
    </source>
</evidence>
<evidence type="ECO:0000313" key="5">
    <source>
        <dbReference type="Proteomes" id="UP000739538"/>
    </source>
</evidence>
<comment type="caution">
    <text evidence="4">The sequence shown here is derived from an EMBL/GenBank/DDBJ whole genome shotgun (WGS) entry which is preliminary data.</text>
</comment>
<feature type="domain" description="N-acetyltransferase" evidence="3">
    <location>
        <begin position="12"/>
        <end position="176"/>
    </location>
</feature>
<dbReference type="Proteomes" id="UP000739538">
    <property type="component" value="Unassembled WGS sequence"/>
</dbReference>
<reference evidence="4" key="1">
    <citation type="submission" date="2020-04" db="EMBL/GenBank/DDBJ databases">
        <authorList>
            <person name="Zhang T."/>
        </authorList>
    </citation>
    <scope>NUCLEOTIDE SEQUENCE</scope>
    <source>
        <strain evidence="4">HKST-UBA02</strain>
    </source>
</reference>